<comment type="caution">
    <text evidence="3">The sequence shown here is derived from an EMBL/GenBank/DDBJ whole genome shotgun (WGS) entry which is preliminary data.</text>
</comment>
<evidence type="ECO:0000256" key="1">
    <source>
        <dbReference type="SAM" id="Phobius"/>
    </source>
</evidence>
<keyword evidence="1" id="KW-0472">Membrane</keyword>
<reference evidence="3 4" key="1">
    <citation type="submission" date="2018-04" db="EMBL/GenBank/DDBJ databases">
        <title>The genome of golden apple snail Pomacea canaliculata provides insight into stress tolerance and invasive adaptation.</title>
        <authorList>
            <person name="Liu C."/>
            <person name="Liu B."/>
            <person name="Ren Y."/>
            <person name="Zhang Y."/>
            <person name="Wang H."/>
            <person name="Li S."/>
            <person name="Jiang F."/>
            <person name="Yin L."/>
            <person name="Zhang G."/>
            <person name="Qian W."/>
            <person name="Fan W."/>
        </authorList>
    </citation>
    <scope>NUCLEOTIDE SEQUENCE [LARGE SCALE GENOMIC DNA]</scope>
    <source>
        <strain evidence="3">SZHN2017</strain>
        <tissue evidence="3">Muscle</tissue>
    </source>
</reference>
<organism evidence="3 4">
    <name type="scientific">Pomacea canaliculata</name>
    <name type="common">Golden apple snail</name>
    <dbReference type="NCBI Taxonomy" id="400727"/>
    <lineage>
        <taxon>Eukaryota</taxon>
        <taxon>Metazoa</taxon>
        <taxon>Spiralia</taxon>
        <taxon>Lophotrochozoa</taxon>
        <taxon>Mollusca</taxon>
        <taxon>Gastropoda</taxon>
        <taxon>Caenogastropoda</taxon>
        <taxon>Architaenioglossa</taxon>
        <taxon>Ampullarioidea</taxon>
        <taxon>Ampullariidae</taxon>
        <taxon>Pomacea</taxon>
    </lineage>
</organism>
<dbReference type="PANTHER" id="PTHR19143">
    <property type="entry name" value="FIBRINOGEN/TENASCIN/ANGIOPOEITIN"/>
    <property type="match status" value="1"/>
</dbReference>
<dbReference type="InterPro" id="IPR014716">
    <property type="entry name" value="Fibrinogen_a/b/g_C_1"/>
</dbReference>
<gene>
    <name evidence="3" type="ORF">C0Q70_17798</name>
</gene>
<dbReference type="InterPro" id="IPR002181">
    <property type="entry name" value="Fibrinogen_a/b/g_C_dom"/>
</dbReference>
<evidence type="ECO:0000313" key="4">
    <source>
        <dbReference type="Proteomes" id="UP000245119"/>
    </source>
</evidence>
<sequence length="452" mass="49887">MATSFNVNWATAKIGIGDTSSAMTFFSNYFIGLENLHHMLSQADYMANVYCQYDVDAKGWVYYNNFTVGPQNSSYAMSYQSTFISSTDYLDDVCCMHVKRGREHSHSFSKRHVKIAKNPKMAAPVVAMISGFLLAALLRLTFASDLNVSTSKYSRSHNDLYDGPVLDTVVVRSTSHCAAVCSRNDRCYAFDVCPRTGSLKQVDCSLFGDSNLQAGNSLKPGTEKKCFQMVRPEVASKTSTTSSVGTTEPLRCENGGTLENGRCRCAIQYGGTTCERLIRVRFLFPRNIPYIPQIVCVLDYGGLGYILLRNSLSASFNVNWATARTGIGDTSSAMTFFSNYFIGLENLHHMLSQADYMANVYCQYDGDAKGWVYYNNFTVGPQNSSYAMSYQSTFTYSTDYLDDGFNSQVPILFHTIDHDPNSVTKDTPGGLVLAAPGTVFLPTGYMASKGSS</sequence>
<keyword evidence="1" id="KW-1133">Transmembrane helix</keyword>
<dbReference type="OrthoDB" id="6089803at2759"/>
<dbReference type="AlphaFoldDB" id="A0A2T7NLG1"/>
<dbReference type="EMBL" id="PZQS01000011">
    <property type="protein sequence ID" value="PVD21995.1"/>
    <property type="molecule type" value="Genomic_DNA"/>
</dbReference>
<name>A0A2T7NLG1_POMCA</name>
<protein>
    <recommendedName>
        <fullName evidence="2">Fibrinogen C-terminal domain-containing protein</fullName>
    </recommendedName>
</protein>
<keyword evidence="1" id="KW-0812">Transmembrane</keyword>
<dbReference type="InterPro" id="IPR050373">
    <property type="entry name" value="Fibrinogen_C-term_domain"/>
</dbReference>
<dbReference type="GO" id="GO:0005615">
    <property type="term" value="C:extracellular space"/>
    <property type="evidence" value="ECO:0007669"/>
    <property type="project" value="TreeGrafter"/>
</dbReference>
<dbReference type="Pfam" id="PF00147">
    <property type="entry name" value="Fibrinogen_C"/>
    <property type="match status" value="2"/>
</dbReference>
<dbReference type="Proteomes" id="UP000245119">
    <property type="component" value="Linkage Group LG11"/>
</dbReference>
<evidence type="ECO:0000259" key="2">
    <source>
        <dbReference type="Pfam" id="PF00147"/>
    </source>
</evidence>
<feature type="transmembrane region" description="Helical" evidence="1">
    <location>
        <begin position="121"/>
        <end position="142"/>
    </location>
</feature>
<dbReference type="Gene3D" id="3.90.215.10">
    <property type="entry name" value="Gamma Fibrinogen, chain A, domain 1"/>
    <property type="match status" value="2"/>
</dbReference>
<feature type="domain" description="Fibrinogen C-terminal" evidence="2">
    <location>
        <begin position="3"/>
        <end position="91"/>
    </location>
</feature>
<dbReference type="InterPro" id="IPR036056">
    <property type="entry name" value="Fibrinogen-like_C"/>
</dbReference>
<accession>A0A2T7NLG1</accession>
<evidence type="ECO:0000313" key="3">
    <source>
        <dbReference type="EMBL" id="PVD21995.1"/>
    </source>
</evidence>
<dbReference type="SUPFAM" id="SSF56496">
    <property type="entry name" value="Fibrinogen C-terminal domain-like"/>
    <property type="match status" value="2"/>
</dbReference>
<feature type="domain" description="Fibrinogen C-terminal" evidence="2">
    <location>
        <begin position="293"/>
        <end position="425"/>
    </location>
</feature>
<keyword evidence="4" id="KW-1185">Reference proteome</keyword>
<proteinExistence type="predicted"/>